<evidence type="ECO:0000313" key="2">
    <source>
        <dbReference type="Proteomes" id="UP001279734"/>
    </source>
</evidence>
<proteinExistence type="predicted"/>
<evidence type="ECO:0000313" key="1">
    <source>
        <dbReference type="EMBL" id="GMH07993.1"/>
    </source>
</evidence>
<keyword evidence="2" id="KW-1185">Reference proteome</keyword>
<organism evidence="1 2">
    <name type="scientific">Nepenthes gracilis</name>
    <name type="common">Slender pitcher plant</name>
    <dbReference type="NCBI Taxonomy" id="150966"/>
    <lineage>
        <taxon>Eukaryota</taxon>
        <taxon>Viridiplantae</taxon>
        <taxon>Streptophyta</taxon>
        <taxon>Embryophyta</taxon>
        <taxon>Tracheophyta</taxon>
        <taxon>Spermatophyta</taxon>
        <taxon>Magnoliopsida</taxon>
        <taxon>eudicotyledons</taxon>
        <taxon>Gunneridae</taxon>
        <taxon>Pentapetalae</taxon>
        <taxon>Caryophyllales</taxon>
        <taxon>Nepenthaceae</taxon>
        <taxon>Nepenthes</taxon>
    </lineage>
</organism>
<accession>A0AAD3XKI3</accession>
<gene>
    <name evidence="1" type="ORF">Nepgr_009833</name>
</gene>
<protein>
    <submittedName>
        <fullName evidence="1">Uncharacterized protein</fullName>
    </submittedName>
</protein>
<dbReference type="PANTHER" id="PTHR47650">
    <property type="entry name" value="ZINC FINGER CCCH DOMAIN-CONTAINING PROTEIN 22"/>
    <property type="match status" value="1"/>
</dbReference>
<dbReference type="PANTHER" id="PTHR47650:SF2">
    <property type="entry name" value="ZINC FINGER CCCH DOMAIN-CONTAINING PROTEIN 22"/>
    <property type="match status" value="1"/>
</dbReference>
<dbReference type="Proteomes" id="UP001279734">
    <property type="component" value="Unassembled WGS sequence"/>
</dbReference>
<reference evidence="1" key="1">
    <citation type="submission" date="2023-05" db="EMBL/GenBank/DDBJ databases">
        <title>Nepenthes gracilis genome sequencing.</title>
        <authorList>
            <person name="Fukushima K."/>
        </authorList>
    </citation>
    <scope>NUCLEOTIDE SEQUENCE</scope>
    <source>
        <strain evidence="1">SING2019-196</strain>
    </source>
</reference>
<dbReference type="EMBL" id="BSYO01000007">
    <property type="protein sequence ID" value="GMH07993.1"/>
    <property type="molecule type" value="Genomic_DNA"/>
</dbReference>
<sequence>MAKDEEKLLEGQLELQLQEQKESLSAIKEALVSDQNNIELLAVHDELVSSIRDAEEALLHLKRGRLLQQADSALQFFKPHVGDVEVESLDPTDFGVEPLEEQKFSVGSKCRFCYIDGRWYDGQVIELEGPYSAKVSFLTPTSERMLELTSPCRT</sequence>
<comment type="caution">
    <text evidence="1">The sequence shown here is derived from an EMBL/GenBank/DDBJ whole genome shotgun (WGS) entry which is preliminary data.</text>
</comment>
<dbReference type="AlphaFoldDB" id="A0AAD3XKI3"/>
<name>A0AAD3XKI3_NEPGR</name>